<dbReference type="InterPro" id="IPR006555">
    <property type="entry name" value="ATP-dep_Helicase_C"/>
</dbReference>
<dbReference type="GO" id="GO:0070182">
    <property type="term" value="F:DNA polymerase binding"/>
    <property type="evidence" value="ECO:0007669"/>
    <property type="project" value="TreeGrafter"/>
</dbReference>
<dbReference type="SMART" id="SM00491">
    <property type="entry name" value="HELICc2"/>
    <property type="match status" value="1"/>
</dbReference>
<keyword evidence="14" id="KW-0413">Isomerase</keyword>
<keyword evidence="3" id="KW-0004">4Fe-4S</keyword>
<dbReference type="EMBL" id="PKMF04000217">
    <property type="protein sequence ID" value="KAK7842671.1"/>
    <property type="molecule type" value="Genomic_DNA"/>
</dbReference>
<dbReference type="GO" id="GO:0005634">
    <property type="term" value="C:nucleus"/>
    <property type="evidence" value="ECO:0007669"/>
    <property type="project" value="UniProtKB-SubCell"/>
</dbReference>
<dbReference type="Pfam" id="PF13307">
    <property type="entry name" value="Helicase_C_2"/>
    <property type="match status" value="1"/>
</dbReference>
<keyword evidence="4" id="KW-0479">Metal-binding</keyword>
<dbReference type="InterPro" id="IPR045028">
    <property type="entry name" value="DinG/Rad3-like"/>
</dbReference>
<dbReference type="GO" id="GO:0005524">
    <property type="term" value="F:ATP binding"/>
    <property type="evidence" value="ECO:0007669"/>
    <property type="project" value="UniProtKB-KW"/>
</dbReference>
<dbReference type="Gene3D" id="3.40.50.300">
    <property type="entry name" value="P-loop containing nucleotide triphosphate hydrolases"/>
    <property type="match status" value="2"/>
</dbReference>
<keyword evidence="9" id="KW-0067">ATP-binding</keyword>
<sequence length="630" mass="70998">MPTYKIRGLDVDFPFEAYDSQLVYMEKVIQSLQQKCNALLESPTGTGKTLCLLCATLAWRKSLGGFSTGMGVRSSQSEALLLKLEKQIAEVPIQSKEMGFTRPGPYIYELLADLNVTHETTSMLTNIIDDAAVLLEEENHNNAKGTVHVQELEASAADGLKGKASRTLSWWCFNPGIALEEFHKLDVGSIILTSGTLSPMDSFAQELKLQRISCSVGKSSRHHPKSDMGWSCISWPSSCSFNSSYRNRDSVEYKQELGNAIVNFARIVRNGLLVFFLSYYIMDQCIGCWKNMSHANSTTIWERICKHKKPVIEPRQSSMFSLSIEDYMAKLKDTSASGAFFFAVCHGKVSEGLDFADHAGRAVVITGMPFATMNDPKVRLKREYLDQEGQSQSKVCKVLTGEDWYNQQASRALNQAVGRCYSKFGDVVFTLTRFFRDAGARCSTHLRLMQTENREMQCTVGEPYRNWENVVSSLHHTCLEEEFGGFLDWPKMVVLGSREQFCIHDKVSLLRGKTQTNACRMLCRKRGKRSCAHYSHVAEIGFGFCSNLCPQVKEKLSAEEYKKFVEFMKALKSKEMKISQVLQSIVRLFSGPERLHLLERYSLLFDFNTIGGNFLCGYASKIYFKAVGSS</sequence>
<dbReference type="Pfam" id="PF23109">
    <property type="entry name" value="ARCH_RTEL1"/>
    <property type="match status" value="1"/>
</dbReference>
<dbReference type="PANTHER" id="PTHR11472:SF34">
    <property type="entry name" value="REGULATOR OF TELOMERE ELONGATION HELICASE 1"/>
    <property type="match status" value="1"/>
</dbReference>
<proteinExistence type="inferred from homology"/>
<evidence type="ECO:0000256" key="2">
    <source>
        <dbReference type="ARBA" id="ARBA00009146"/>
    </source>
</evidence>
<keyword evidence="12" id="KW-0238">DNA-binding</keyword>
<evidence type="ECO:0000256" key="13">
    <source>
        <dbReference type="ARBA" id="ARBA00023204"/>
    </source>
</evidence>
<dbReference type="Pfam" id="PF06733">
    <property type="entry name" value="DEAD_2"/>
    <property type="match status" value="1"/>
</dbReference>
<keyword evidence="15" id="KW-0539">Nucleus</keyword>
<protein>
    <recommendedName>
        <fullName evidence="17">Regulator of telomere elongation helicase 1 homolog</fullName>
    </recommendedName>
</protein>
<evidence type="ECO:0000256" key="5">
    <source>
        <dbReference type="ARBA" id="ARBA00022741"/>
    </source>
</evidence>
<dbReference type="InterPro" id="IPR010614">
    <property type="entry name" value="RAD3-like_helicase_DEAD"/>
</dbReference>
<dbReference type="Proteomes" id="UP000237347">
    <property type="component" value="Unassembled WGS sequence"/>
</dbReference>
<dbReference type="GO" id="GO:0003677">
    <property type="term" value="F:DNA binding"/>
    <property type="evidence" value="ECO:0007669"/>
    <property type="project" value="UniProtKB-KW"/>
</dbReference>
<comment type="catalytic activity">
    <reaction evidence="16">
        <text>ATP + H2O = ADP + phosphate + H(+)</text>
        <dbReference type="Rhea" id="RHEA:13065"/>
        <dbReference type="ChEBI" id="CHEBI:15377"/>
        <dbReference type="ChEBI" id="CHEBI:15378"/>
        <dbReference type="ChEBI" id="CHEBI:30616"/>
        <dbReference type="ChEBI" id="CHEBI:43474"/>
        <dbReference type="ChEBI" id="CHEBI:456216"/>
    </reaction>
</comment>
<organism evidence="19 20">
    <name type="scientific">Quercus suber</name>
    <name type="common">Cork oak</name>
    <dbReference type="NCBI Taxonomy" id="58331"/>
    <lineage>
        <taxon>Eukaryota</taxon>
        <taxon>Viridiplantae</taxon>
        <taxon>Streptophyta</taxon>
        <taxon>Embryophyta</taxon>
        <taxon>Tracheophyta</taxon>
        <taxon>Spermatophyta</taxon>
        <taxon>Magnoliopsida</taxon>
        <taxon>eudicotyledons</taxon>
        <taxon>Gunneridae</taxon>
        <taxon>Pentapetalae</taxon>
        <taxon>rosids</taxon>
        <taxon>fabids</taxon>
        <taxon>Fagales</taxon>
        <taxon>Fagaceae</taxon>
        <taxon>Quercus</taxon>
    </lineage>
</organism>
<gene>
    <name evidence="19" type="primary">RTEL1_1</name>
    <name evidence="19" type="ORF">CFP56_013495</name>
</gene>
<dbReference type="GO" id="GO:0003678">
    <property type="term" value="F:DNA helicase activity"/>
    <property type="evidence" value="ECO:0007669"/>
    <property type="project" value="InterPro"/>
</dbReference>
<dbReference type="GO" id="GO:0010569">
    <property type="term" value="P:regulation of double-strand break repair via homologous recombination"/>
    <property type="evidence" value="ECO:0007669"/>
    <property type="project" value="TreeGrafter"/>
</dbReference>
<feature type="domain" description="Helicase ATP-binding" evidence="18">
    <location>
        <begin position="7"/>
        <end position="392"/>
    </location>
</feature>
<keyword evidence="8 19" id="KW-0347">Helicase</keyword>
<evidence type="ECO:0000256" key="14">
    <source>
        <dbReference type="ARBA" id="ARBA00023235"/>
    </source>
</evidence>
<evidence type="ECO:0000256" key="4">
    <source>
        <dbReference type="ARBA" id="ARBA00022723"/>
    </source>
</evidence>
<keyword evidence="10" id="KW-0408">Iron</keyword>
<dbReference type="AlphaFoldDB" id="A0AAW0KVH2"/>
<dbReference type="Gene3D" id="1.20.1160.20">
    <property type="match status" value="1"/>
</dbReference>
<name>A0AAW0KVH2_QUESU</name>
<evidence type="ECO:0000256" key="7">
    <source>
        <dbReference type="ARBA" id="ARBA00022801"/>
    </source>
</evidence>
<evidence type="ECO:0000256" key="15">
    <source>
        <dbReference type="ARBA" id="ARBA00023242"/>
    </source>
</evidence>
<dbReference type="SUPFAM" id="SSF52540">
    <property type="entry name" value="P-loop containing nucleoside triphosphate hydrolases"/>
    <property type="match status" value="1"/>
</dbReference>
<dbReference type="FunFam" id="3.40.50.300:FF:000431">
    <property type="entry name" value="Regulator of telomere elongation helicase 1"/>
    <property type="match status" value="1"/>
</dbReference>
<keyword evidence="13" id="KW-0234">DNA repair</keyword>
<dbReference type="GO" id="GO:0051539">
    <property type="term" value="F:4 iron, 4 sulfur cluster binding"/>
    <property type="evidence" value="ECO:0007669"/>
    <property type="project" value="UniProtKB-KW"/>
</dbReference>
<evidence type="ECO:0000256" key="3">
    <source>
        <dbReference type="ARBA" id="ARBA00022485"/>
    </source>
</evidence>
<evidence type="ECO:0000256" key="17">
    <source>
        <dbReference type="ARBA" id="ARBA00073810"/>
    </source>
</evidence>
<evidence type="ECO:0000256" key="8">
    <source>
        <dbReference type="ARBA" id="ARBA00022806"/>
    </source>
</evidence>
<evidence type="ECO:0000259" key="18">
    <source>
        <dbReference type="PROSITE" id="PS51193"/>
    </source>
</evidence>
<evidence type="ECO:0000256" key="11">
    <source>
        <dbReference type="ARBA" id="ARBA00023014"/>
    </source>
</evidence>
<comment type="subcellular location">
    <subcellularLocation>
        <location evidence="1">Nucleus</location>
    </subcellularLocation>
</comment>
<dbReference type="GO" id="GO:1904430">
    <property type="term" value="P:negative regulation of t-circle formation"/>
    <property type="evidence" value="ECO:0007669"/>
    <property type="project" value="TreeGrafter"/>
</dbReference>
<comment type="caution">
    <text evidence="19">The sequence shown here is derived from an EMBL/GenBank/DDBJ whole genome shotgun (WGS) entry which is preliminary data.</text>
</comment>
<evidence type="ECO:0000256" key="1">
    <source>
        <dbReference type="ARBA" id="ARBA00004123"/>
    </source>
</evidence>
<dbReference type="InterPro" id="IPR057498">
    <property type="entry name" value="Rtel1_ARCH"/>
</dbReference>
<evidence type="ECO:0000256" key="10">
    <source>
        <dbReference type="ARBA" id="ARBA00023004"/>
    </source>
</evidence>
<dbReference type="GO" id="GO:0045910">
    <property type="term" value="P:negative regulation of DNA recombination"/>
    <property type="evidence" value="ECO:0007669"/>
    <property type="project" value="TreeGrafter"/>
</dbReference>
<accession>A0AAW0KVH2</accession>
<dbReference type="GO" id="GO:0016818">
    <property type="term" value="F:hydrolase activity, acting on acid anhydrides, in phosphorus-containing anhydrides"/>
    <property type="evidence" value="ECO:0007669"/>
    <property type="project" value="InterPro"/>
</dbReference>
<dbReference type="GO" id="GO:0090657">
    <property type="term" value="P:telomeric loop disassembly"/>
    <property type="evidence" value="ECO:0007669"/>
    <property type="project" value="TreeGrafter"/>
</dbReference>
<reference evidence="19 20" key="1">
    <citation type="journal article" date="2018" name="Sci. Data">
        <title>The draft genome sequence of cork oak.</title>
        <authorList>
            <person name="Ramos A.M."/>
            <person name="Usie A."/>
            <person name="Barbosa P."/>
            <person name="Barros P.M."/>
            <person name="Capote T."/>
            <person name="Chaves I."/>
            <person name="Simoes F."/>
            <person name="Abreu I."/>
            <person name="Carrasquinho I."/>
            <person name="Faro C."/>
            <person name="Guimaraes J.B."/>
            <person name="Mendonca D."/>
            <person name="Nobrega F."/>
            <person name="Rodrigues L."/>
            <person name="Saibo N.J.M."/>
            <person name="Varela M.C."/>
            <person name="Egas C."/>
            <person name="Matos J."/>
            <person name="Miguel C.M."/>
            <person name="Oliveira M.M."/>
            <person name="Ricardo C.P."/>
            <person name="Goncalves S."/>
        </authorList>
    </citation>
    <scope>NUCLEOTIDE SEQUENCE [LARGE SCALE GENOMIC DNA]</scope>
    <source>
        <strain evidence="20">cv. HL8</strain>
    </source>
</reference>
<dbReference type="InterPro" id="IPR027417">
    <property type="entry name" value="P-loop_NTPase"/>
</dbReference>
<dbReference type="GO" id="GO:0046872">
    <property type="term" value="F:metal ion binding"/>
    <property type="evidence" value="ECO:0007669"/>
    <property type="project" value="UniProtKB-KW"/>
</dbReference>
<dbReference type="InterPro" id="IPR014013">
    <property type="entry name" value="Helic_SF1/SF2_ATP-bd_DinG/Rad3"/>
</dbReference>
<comment type="similarity">
    <text evidence="2">Belongs to the helicase family. RAD3/XPD subfamily.</text>
</comment>
<evidence type="ECO:0000256" key="9">
    <source>
        <dbReference type="ARBA" id="ARBA00022840"/>
    </source>
</evidence>
<dbReference type="GO" id="GO:0006281">
    <property type="term" value="P:DNA repair"/>
    <property type="evidence" value="ECO:0007669"/>
    <property type="project" value="UniProtKB-KW"/>
</dbReference>
<dbReference type="InterPro" id="IPR006554">
    <property type="entry name" value="Helicase-like_DEXD_c2"/>
</dbReference>
<keyword evidence="7" id="KW-0378">Hydrolase</keyword>
<evidence type="ECO:0000256" key="16">
    <source>
        <dbReference type="ARBA" id="ARBA00049360"/>
    </source>
</evidence>
<dbReference type="SMART" id="SM00488">
    <property type="entry name" value="DEXDc2"/>
    <property type="match status" value="1"/>
</dbReference>
<keyword evidence="5" id="KW-0547">Nucleotide-binding</keyword>
<keyword evidence="11" id="KW-0411">Iron-sulfur</keyword>
<evidence type="ECO:0000313" key="19">
    <source>
        <dbReference type="EMBL" id="KAK7842671.1"/>
    </source>
</evidence>
<evidence type="ECO:0000256" key="6">
    <source>
        <dbReference type="ARBA" id="ARBA00022763"/>
    </source>
</evidence>
<evidence type="ECO:0000256" key="12">
    <source>
        <dbReference type="ARBA" id="ARBA00023125"/>
    </source>
</evidence>
<dbReference type="PANTHER" id="PTHR11472">
    <property type="entry name" value="DNA REPAIR DEAD HELICASE RAD3/XP-D SUBFAMILY MEMBER"/>
    <property type="match status" value="1"/>
</dbReference>
<keyword evidence="20" id="KW-1185">Reference proteome</keyword>
<dbReference type="PROSITE" id="PS51193">
    <property type="entry name" value="HELICASE_ATP_BIND_2"/>
    <property type="match status" value="1"/>
</dbReference>
<keyword evidence="6" id="KW-0227">DNA damage</keyword>
<evidence type="ECO:0000313" key="20">
    <source>
        <dbReference type="Proteomes" id="UP000237347"/>
    </source>
</evidence>